<evidence type="ECO:0000256" key="2">
    <source>
        <dbReference type="ARBA" id="ARBA00022729"/>
    </source>
</evidence>
<feature type="signal peptide" evidence="6">
    <location>
        <begin position="1"/>
        <end position="18"/>
    </location>
</feature>
<feature type="region of interest" description="Disordered" evidence="4">
    <location>
        <begin position="937"/>
        <end position="959"/>
    </location>
</feature>
<feature type="compositionally biased region" description="Polar residues" evidence="4">
    <location>
        <begin position="1011"/>
        <end position="1029"/>
    </location>
</feature>
<feature type="compositionally biased region" description="Basic and acidic residues" evidence="4">
    <location>
        <begin position="1030"/>
        <end position="1040"/>
    </location>
</feature>
<accession>A0A1B6C6P7</accession>
<dbReference type="EMBL" id="GEDC01028151">
    <property type="protein sequence ID" value="JAS09147.1"/>
    <property type="molecule type" value="Transcribed_RNA"/>
</dbReference>
<feature type="domain" description="Carboxylesterase type B" evidence="7">
    <location>
        <begin position="31"/>
        <end position="581"/>
    </location>
</feature>
<evidence type="ECO:0000256" key="5">
    <source>
        <dbReference type="SAM" id="Phobius"/>
    </source>
</evidence>
<keyword evidence="5" id="KW-1133">Transmembrane helix</keyword>
<feature type="compositionally biased region" description="Low complexity" evidence="4">
    <location>
        <begin position="942"/>
        <end position="953"/>
    </location>
</feature>
<dbReference type="Gene3D" id="3.40.50.1820">
    <property type="entry name" value="alpha/beta hydrolase"/>
    <property type="match status" value="1"/>
</dbReference>
<feature type="region of interest" description="Disordered" evidence="4">
    <location>
        <begin position="734"/>
        <end position="753"/>
    </location>
</feature>
<sequence>MILFGICLFLCWATVVLPRDLPPGRVIIDKTRIIETKEGKLQGLVVQIEHNPNLRPVDTFLGVPYAAAPTGNQRFMPPGSPPQWSGLKMADSYSHVCPQAMHRTRDLSKKPMSRARADYLARLSSFMQTQSEDCLYLNIYAPHEEQGPFLNQRSKVPVIVYIHGESFEWNSGNPYDGSILASFGDVIVVTINFRLGILGFLKPGAGDNTPSNFGLLDQLAALQWVRDNIAEFGGDSTSVTLMGHDTGAACINYLMVSPVAQGVTGLFHRAIVMSGTALADWALVTNPLQFTIQVAQALNCPQSSEEMGDCLRRKRLHEIMAVDVYAPDFKTPFGPVIDGTVVPNEPSKVMGTYNNLFSRYQMLYGLTEVESYHLLDAVSLAHGMLEEDQQYMLRNYLQARFELLPDVALAKTTQQYTTWLKSSAIDHRNNILEVLSDARVAAPIIQMANYHSQANNNSYFYVFKHISKFGAYPNAEFSVNGEELPYVFGVPLDSQSSHFQTTYSVSEKLLSEVIMTMWTNFAKYGNPKAKSKFKYLNQGPREWLQYNIGWPKYNNKTQAYYSLGIPPEIKSSYRRDKMNFWNFLLPSLLTNPDYQPIQPKITSWVTPKPPWVYVNTPPVRQYAGVLDRGRGKYIPDYQRIPKTTSSPYHVYTSLNKYDSNQGIFDTPNDPPPTEGEANIISTASSLTLTIIIFVGICFLLFNLCAFVGLYYQRDKLRVRDRLANVRYGCNLGNEEEGEETEDQYTKKEEENVLQTPRDLKNTEIKSILKSSEGMYEQIRAPSGKSSSGRKWTGIPRQASSSTVTIDPHTKVKEWIAQEVVQRCSPRFLRKSKKADRKVSSVDIYSDQMSNQTVNSSKVGSTISKMGLGINTMNRQNVQKISVAVDATPATRSASVLQQTPIELTKSLDEGKNSNGLGSIKASTSLVTILKRPSLQRTDAFTSDGSSDKLSSSDTGRKTSSINLKLSSDSIPTVIHLHSVSDPVVDHKLSTSRLDNIHLRKTKEEALYSQVKKSPNKNQKSFGNVDVNVTSRDDVRSDNSHCSHEETLDHIKRRNFPKVLPDFPDDGDEFQLNKAVKRRSLPLSSHLNTKVLCTDDYEDIIDDDSQYLHLSKIPPAPPPRVSTLGRKPSNTLPVLPLSTSQLSVTLKGSTSSNQKSQVPIPIKIPQVPILSSPIKPSLSPVTKLENPSQKRTEPKVIIKPTTTNPIMSKDNKTIPGSNIPRVTHHITPPSPKFGSNKNVSKIVPQNKLPDMGMGKRTKITPVKKTASTEAALDTINAGNTKTIKRNKRL</sequence>
<gene>
    <name evidence="8" type="ORF">g.8004</name>
</gene>
<dbReference type="PROSITE" id="PS00941">
    <property type="entry name" value="CARBOXYLESTERASE_B_2"/>
    <property type="match status" value="1"/>
</dbReference>
<organism evidence="8">
    <name type="scientific">Clastoptera arizonana</name>
    <name type="common">Arizona spittle bug</name>
    <dbReference type="NCBI Taxonomy" id="38151"/>
    <lineage>
        <taxon>Eukaryota</taxon>
        <taxon>Metazoa</taxon>
        <taxon>Ecdysozoa</taxon>
        <taxon>Arthropoda</taxon>
        <taxon>Hexapoda</taxon>
        <taxon>Insecta</taxon>
        <taxon>Pterygota</taxon>
        <taxon>Neoptera</taxon>
        <taxon>Paraneoptera</taxon>
        <taxon>Hemiptera</taxon>
        <taxon>Auchenorrhyncha</taxon>
        <taxon>Cercopoidea</taxon>
        <taxon>Clastopteridae</taxon>
        <taxon>Clastoptera</taxon>
    </lineage>
</organism>
<evidence type="ECO:0000256" key="4">
    <source>
        <dbReference type="SAM" id="MobiDB-lite"/>
    </source>
</evidence>
<dbReference type="Pfam" id="PF00135">
    <property type="entry name" value="COesterase"/>
    <property type="match status" value="1"/>
</dbReference>
<evidence type="ECO:0000256" key="3">
    <source>
        <dbReference type="ARBA" id="ARBA00023180"/>
    </source>
</evidence>
<evidence type="ECO:0000256" key="1">
    <source>
        <dbReference type="ARBA" id="ARBA00005964"/>
    </source>
</evidence>
<comment type="similarity">
    <text evidence="1">Belongs to the type-B carboxylesterase/lipase family.</text>
</comment>
<dbReference type="InterPro" id="IPR019819">
    <property type="entry name" value="Carboxylesterase_B_CS"/>
</dbReference>
<dbReference type="SUPFAM" id="SSF53474">
    <property type="entry name" value="alpha/beta-Hydrolases"/>
    <property type="match status" value="1"/>
</dbReference>
<name>A0A1B6C6P7_9HEMI</name>
<dbReference type="InterPro" id="IPR029058">
    <property type="entry name" value="AB_hydrolase_fold"/>
</dbReference>
<proteinExistence type="inferred from homology"/>
<keyword evidence="3" id="KW-0325">Glycoprotein</keyword>
<dbReference type="InterPro" id="IPR051093">
    <property type="entry name" value="Neuroligin/BSAL"/>
</dbReference>
<keyword evidence="2 6" id="KW-0732">Signal</keyword>
<dbReference type="PANTHER" id="PTHR43903">
    <property type="entry name" value="NEUROLIGIN"/>
    <property type="match status" value="1"/>
</dbReference>
<reference evidence="8" key="1">
    <citation type="submission" date="2015-12" db="EMBL/GenBank/DDBJ databases">
        <title>De novo transcriptome assembly of four potential Pierce s Disease insect vectors from Arizona vineyards.</title>
        <authorList>
            <person name="Tassone E.E."/>
        </authorList>
    </citation>
    <scope>NUCLEOTIDE SEQUENCE</scope>
</reference>
<evidence type="ECO:0000256" key="6">
    <source>
        <dbReference type="SAM" id="SignalP"/>
    </source>
</evidence>
<evidence type="ECO:0000259" key="7">
    <source>
        <dbReference type="Pfam" id="PF00135"/>
    </source>
</evidence>
<dbReference type="InterPro" id="IPR002018">
    <property type="entry name" value="CarbesteraseB"/>
</dbReference>
<keyword evidence="5" id="KW-0812">Transmembrane</keyword>
<feature type="region of interest" description="Disordered" evidence="4">
    <location>
        <begin position="1201"/>
        <end position="1221"/>
    </location>
</feature>
<feature type="region of interest" description="Disordered" evidence="4">
    <location>
        <begin position="1011"/>
        <end position="1040"/>
    </location>
</feature>
<evidence type="ECO:0000313" key="8">
    <source>
        <dbReference type="EMBL" id="JAS09147.1"/>
    </source>
</evidence>
<keyword evidence="5" id="KW-0472">Membrane</keyword>
<feature type="chain" id="PRO_5008580144" description="Carboxylesterase type B domain-containing protein" evidence="6">
    <location>
        <begin position="19"/>
        <end position="1288"/>
    </location>
</feature>
<feature type="region of interest" description="Disordered" evidence="4">
    <location>
        <begin position="779"/>
        <end position="803"/>
    </location>
</feature>
<protein>
    <recommendedName>
        <fullName evidence="7">Carboxylesterase type B domain-containing protein</fullName>
    </recommendedName>
</protein>
<feature type="transmembrane region" description="Helical" evidence="5">
    <location>
        <begin position="686"/>
        <end position="711"/>
    </location>
</feature>